<comment type="caution">
    <text evidence="5">The sequence shown here is derived from an EMBL/GenBank/DDBJ whole genome shotgun (WGS) entry which is preliminary data.</text>
</comment>
<dbReference type="InterPro" id="IPR036390">
    <property type="entry name" value="WH_DNA-bd_sf"/>
</dbReference>
<evidence type="ECO:0000313" key="6">
    <source>
        <dbReference type="Proteomes" id="UP000808337"/>
    </source>
</evidence>
<dbReference type="InterPro" id="IPR036597">
    <property type="entry name" value="Fido-like_dom_sf"/>
</dbReference>
<organism evidence="5 6">
    <name type="scientific">Candidatus Opimibacter skivensis</name>
    <dbReference type="NCBI Taxonomy" id="2982028"/>
    <lineage>
        <taxon>Bacteria</taxon>
        <taxon>Pseudomonadati</taxon>
        <taxon>Bacteroidota</taxon>
        <taxon>Saprospiria</taxon>
        <taxon>Saprospirales</taxon>
        <taxon>Saprospiraceae</taxon>
        <taxon>Candidatus Opimibacter</taxon>
    </lineage>
</organism>
<dbReference type="SUPFAM" id="SSF140931">
    <property type="entry name" value="Fic-like"/>
    <property type="match status" value="1"/>
</dbReference>
<dbReference type="PANTHER" id="PTHR13504">
    <property type="entry name" value="FIDO DOMAIN-CONTAINING PROTEIN DDB_G0283145"/>
    <property type="match status" value="1"/>
</dbReference>
<evidence type="ECO:0000256" key="1">
    <source>
        <dbReference type="PIRSR" id="PIRSR038925-1"/>
    </source>
</evidence>
<sequence length="374" mass="43556">MKDFKSGHYVNQGFYKSFQPEMINRAWHIDNIDIIHLLGQADRLIGGLNTYAKRLPDLNLYLGMHILKESTQSTKIEGTQTNIQEALFDADDIHEADKNDWSEVNNYNLAMHWAMNELEALPISSRLIRQTHKLLMDGVRGQHKQPGEYRTSQNWIGGATINDARFIPPVHMSIPDLMSDLEKFIHNDEIRFPELLKIALIHYQFETIHPFLDGNGRTGRLLIPLYLVEKKILAHPILYLSAFLEKNKTLYYENLTRVREDNDISHWFKFFLVGIMETAKEGIDTLEKIIKLTEEIERSLLTLGTRTTNARKVMMYLYEKPLINAKRIAEVTQLTPASSYKLISDLERLNILNEITGGKRGRTYVFKRYLDFFR</sequence>
<dbReference type="SUPFAM" id="SSF46785">
    <property type="entry name" value="Winged helix' DNA-binding domain"/>
    <property type="match status" value="1"/>
</dbReference>
<reference evidence="5 6" key="1">
    <citation type="submission" date="2020-10" db="EMBL/GenBank/DDBJ databases">
        <title>Connecting structure to function with the recovery of over 1000 high-quality activated sludge metagenome-assembled genomes encoding full-length rRNA genes using long-read sequencing.</title>
        <authorList>
            <person name="Singleton C.M."/>
            <person name="Petriglieri F."/>
            <person name="Kristensen J.M."/>
            <person name="Kirkegaard R.H."/>
            <person name="Michaelsen T.Y."/>
            <person name="Andersen M.H."/>
            <person name="Karst S.M."/>
            <person name="Dueholm M.S."/>
            <person name="Nielsen P.H."/>
            <person name="Albertsen M."/>
        </authorList>
    </citation>
    <scope>NUCLEOTIDE SEQUENCE [LARGE SCALE GENOMIC DNA]</scope>
    <source>
        <strain evidence="5">Ribe_18-Q3-R11-54_MAXAC.273</strain>
    </source>
</reference>
<dbReference type="InterPro" id="IPR026287">
    <property type="entry name" value="SoFic-like"/>
</dbReference>
<feature type="binding site" evidence="1">
    <location>
        <begin position="214"/>
        <end position="220"/>
    </location>
    <ligand>
        <name>ATP</name>
        <dbReference type="ChEBI" id="CHEBI:30616"/>
    </ligand>
</feature>
<name>A0A9D7XM38_9BACT</name>
<feature type="binding site" evidence="1">
    <location>
        <position position="77"/>
    </location>
    <ligand>
        <name>ATP</name>
        <dbReference type="ChEBI" id="CHEBI:30616"/>
    </ligand>
</feature>
<dbReference type="PANTHER" id="PTHR13504:SF38">
    <property type="entry name" value="FIDO DOMAIN-CONTAINING PROTEIN"/>
    <property type="match status" value="1"/>
</dbReference>
<feature type="binding site" evidence="3">
    <location>
        <begin position="213"/>
        <end position="220"/>
    </location>
    <ligand>
        <name>ATP</name>
        <dbReference type="ChEBI" id="CHEBI:30616"/>
    </ligand>
</feature>
<dbReference type="InterPro" id="IPR003812">
    <property type="entry name" value="Fido"/>
</dbReference>
<dbReference type="EMBL" id="JADKGY010000001">
    <property type="protein sequence ID" value="MBK9981804.1"/>
    <property type="molecule type" value="Genomic_DNA"/>
</dbReference>
<proteinExistence type="predicted"/>
<dbReference type="Pfam" id="PF02661">
    <property type="entry name" value="Fic"/>
    <property type="match status" value="1"/>
</dbReference>
<feature type="binding site" evidence="3">
    <location>
        <begin position="251"/>
        <end position="252"/>
    </location>
    <ligand>
        <name>ATP</name>
        <dbReference type="ChEBI" id="CHEBI:30616"/>
    </ligand>
</feature>
<gene>
    <name evidence="5" type="ORF">IPP15_05165</name>
</gene>
<dbReference type="PIRSF" id="PIRSF038925">
    <property type="entry name" value="AMP-prot_trans"/>
    <property type="match status" value="1"/>
</dbReference>
<protein>
    <submittedName>
        <fullName evidence="5">Fic family protein</fullName>
    </submittedName>
</protein>
<feature type="binding site" evidence="1">
    <location>
        <position position="251"/>
    </location>
    <ligand>
        <name>ATP</name>
        <dbReference type="ChEBI" id="CHEBI:30616"/>
    </ligand>
</feature>
<feature type="active site" evidence="2">
    <location>
        <position position="209"/>
    </location>
</feature>
<keyword evidence="1" id="KW-0547">Nucleotide-binding</keyword>
<feature type="domain" description="Fido" evidence="4">
    <location>
        <begin position="123"/>
        <end position="273"/>
    </location>
</feature>
<evidence type="ECO:0000256" key="3">
    <source>
        <dbReference type="PIRSR" id="PIRSR640198-2"/>
    </source>
</evidence>
<dbReference type="InterPro" id="IPR040198">
    <property type="entry name" value="Fido_containing"/>
</dbReference>
<evidence type="ECO:0000313" key="5">
    <source>
        <dbReference type="EMBL" id="MBK9981804.1"/>
    </source>
</evidence>
<accession>A0A9D7XM38</accession>
<dbReference type="Proteomes" id="UP000808337">
    <property type="component" value="Unassembled WGS sequence"/>
</dbReference>
<feature type="binding site" evidence="1">
    <location>
        <position position="209"/>
    </location>
    <ligand>
        <name>ATP</name>
        <dbReference type="ChEBI" id="CHEBI:30616"/>
    </ligand>
</feature>
<keyword evidence="1" id="KW-0067">ATP-binding</keyword>
<dbReference type="InterPro" id="IPR025758">
    <property type="entry name" value="Fic/DOC_N"/>
</dbReference>
<dbReference type="Pfam" id="PF13784">
    <property type="entry name" value="Fic_N"/>
    <property type="match status" value="1"/>
</dbReference>
<dbReference type="PROSITE" id="PS51459">
    <property type="entry name" value="FIDO"/>
    <property type="match status" value="1"/>
</dbReference>
<evidence type="ECO:0000259" key="4">
    <source>
        <dbReference type="PROSITE" id="PS51459"/>
    </source>
</evidence>
<dbReference type="GO" id="GO:0005524">
    <property type="term" value="F:ATP binding"/>
    <property type="evidence" value="ECO:0007669"/>
    <property type="project" value="UniProtKB-KW"/>
</dbReference>
<dbReference type="AlphaFoldDB" id="A0A9D7XM38"/>
<dbReference type="Gene3D" id="1.10.3290.10">
    <property type="entry name" value="Fido-like domain"/>
    <property type="match status" value="1"/>
</dbReference>
<evidence type="ECO:0000256" key="2">
    <source>
        <dbReference type="PIRSR" id="PIRSR640198-1"/>
    </source>
</evidence>